<organism evidence="2 3">
    <name type="scientific">Araneus ventricosus</name>
    <name type="common">Orbweaver spider</name>
    <name type="synonym">Epeira ventricosa</name>
    <dbReference type="NCBI Taxonomy" id="182803"/>
    <lineage>
        <taxon>Eukaryota</taxon>
        <taxon>Metazoa</taxon>
        <taxon>Ecdysozoa</taxon>
        <taxon>Arthropoda</taxon>
        <taxon>Chelicerata</taxon>
        <taxon>Arachnida</taxon>
        <taxon>Araneae</taxon>
        <taxon>Araneomorphae</taxon>
        <taxon>Entelegynae</taxon>
        <taxon>Araneoidea</taxon>
        <taxon>Araneidae</taxon>
        <taxon>Araneus</taxon>
    </lineage>
</organism>
<sequence length="132" mass="14972">MRITVRFDARPVNQNETRCQLTPLKAGPTAKLNDRTAEDSNTGAERAPAKWTPSRISPAWEYPLLRVRPVIGDGWHFGNILFALRWNIGKEMGEQWGYSTLRHKQHRLNCASNSEKFRAMAVALESLLLKAA</sequence>
<accession>A0A4Y2RL85</accession>
<feature type="region of interest" description="Disordered" evidence="1">
    <location>
        <begin position="25"/>
        <end position="50"/>
    </location>
</feature>
<reference evidence="2 3" key="1">
    <citation type="journal article" date="2019" name="Sci. Rep.">
        <title>Orb-weaving spider Araneus ventricosus genome elucidates the spidroin gene catalogue.</title>
        <authorList>
            <person name="Kono N."/>
            <person name="Nakamura H."/>
            <person name="Ohtoshi R."/>
            <person name="Moran D.A.P."/>
            <person name="Shinohara A."/>
            <person name="Yoshida Y."/>
            <person name="Fujiwara M."/>
            <person name="Mori M."/>
            <person name="Tomita M."/>
            <person name="Arakawa K."/>
        </authorList>
    </citation>
    <scope>NUCLEOTIDE SEQUENCE [LARGE SCALE GENOMIC DNA]</scope>
</reference>
<keyword evidence="3" id="KW-1185">Reference proteome</keyword>
<evidence type="ECO:0000313" key="2">
    <source>
        <dbReference type="EMBL" id="GBN75665.1"/>
    </source>
</evidence>
<evidence type="ECO:0000256" key="1">
    <source>
        <dbReference type="SAM" id="MobiDB-lite"/>
    </source>
</evidence>
<dbReference type="EMBL" id="BGPR01017277">
    <property type="protein sequence ID" value="GBN75665.1"/>
    <property type="molecule type" value="Genomic_DNA"/>
</dbReference>
<comment type="caution">
    <text evidence="2">The sequence shown here is derived from an EMBL/GenBank/DDBJ whole genome shotgun (WGS) entry which is preliminary data.</text>
</comment>
<dbReference type="AlphaFoldDB" id="A0A4Y2RL85"/>
<protein>
    <submittedName>
        <fullName evidence="2">Uncharacterized protein</fullName>
    </submittedName>
</protein>
<dbReference type="Proteomes" id="UP000499080">
    <property type="component" value="Unassembled WGS sequence"/>
</dbReference>
<name>A0A4Y2RL85_ARAVE</name>
<gene>
    <name evidence="2" type="ORF">AVEN_235756_1</name>
</gene>
<evidence type="ECO:0000313" key="3">
    <source>
        <dbReference type="Proteomes" id="UP000499080"/>
    </source>
</evidence>
<proteinExistence type="predicted"/>